<comment type="caution">
    <text evidence="1">The sequence shown here is derived from an EMBL/GenBank/DDBJ whole genome shotgun (WGS) entry which is preliminary data.</text>
</comment>
<gene>
    <name evidence="1" type="ORF">M0R45_017186</name>
</gene>
<reference evidence="1 2" key="1">
    <citation type="journal article" date="2023" name="G3 (Bethesda)">
        <title>A chromosome-length genome assembly and annotation of blackberry (Rubus argutus, cv. 'Hillquist').</title>
        <authorList>
            <person name="Bruna T."/>
            <person name="Aryal R."/>
            <person name="Dudchenko O."/>
            <person name="Sargent D.J."/>
            <person name="Mead D."/>
            <person name="Buti M."/>
            <person name="Cavallini A."/>
            <person name="Hytonen T."/>
            <person name="Andres J."/>
            <person name="Pham M."/>
            <person name="Weisz D."/>
            <person name="Mascagni F."/>
            <person name="Usai G."/>
            <person name="Natali L."/>
            <person name="Bassil N."/>
            <person name="Fernandez G.E."/>
            <person name="Lomsadze A."/>
            <person name="Armour M."/>
            <person name="Olukolu B."/>
            <person name="Poorten T."/>
            <person name="Britton C."/>
            <person name="Davik J."/>
            <person name="Ashrafi H."/>
            <person name="Aiden E.L."/>
            <person name="Borodovsky M."/>
            <person name="Worthington M."/>
        </authorList>
    </citation>
    <scope>NUCLEOTIDE SEQUENCE [LARGE SCALE GENOMIC DNA]</scope>
    <source>
        <strain evidence="1">PI 553951</strain>
    </source>
</reference>
<organism evidence="1 2">
    <name type="scientific">Rubus argutus</name>
    <name type="common">Southern blackberry</name>
    <dbReference type="NCBI Taxonomy" id="59490"/>
    <lineage>
        <taxon>Eukaryota</taxon>
        <taxon>Viridiplantae</taxon>
        <taxon>Streptophyta</taxon>
        <taxon>Embryophyta</taxon>
        <taxon>Tracheophyta</taxon>
        <taxon>Spermatophyta</taxon>
        <taxon>Magnoliopsida</taxon>
        <taxon>eudicotyledons</taxon>
        <taxon>Gunneridae</taxon>
        <taxon>Pentapetalae</taxon>
        <taxon>rosids</taxon>
        <taxon>fabids</taxon>
        <taxon>Rosales</taxon>
        <taxon>Rosaceae</taxon>
        <taxon>Rosoideae</taxon>
        <taxon>Rosoideae incertae sedis</taxon>
        <taxon>Rubus</taxon>
    </lineage>
</organism>
<protein>
    <recommendedName>
        <fullName evidence="3">MHC class I antigen</fullName>
    </recommendedName>
</protein>
<dbReference type="AlphaFoldDB" id="A0AAW1XX94"/>
<dbReference type="EMBL" id="JBEDUW010000003">
    <property type="protein sequence ID" value="KAK9940530.1"/>
    <property type="molecule type" value="Genomic_DNA"/>
</dbReference>
<proteinExistence type="predicted"/>
<evidence type="ECO:0000313" key="1">
    <source>
        <dbReference type="EMBL" id="KAK9940530.1"/>
    </source>
</evidence>
<evidence type="ECO:0000313" key="2">
    <source>
        <dbReference type="Proteomes" id="UP001457282"/>
    </source>
</evidence>
<name>A0AAW1XX94_RUBAR</name>
<dbReference type="Proteomes" id="UP001457282">
    <property type="component" value="Unassembled WGS sequence"/>
</dbReference>
<keyword evidence="2" id="KW-1185">Reference proteome</keyword>
<accession>A0AAW1XX94</accession>
<evidence type="ECO:0008006" key="3">
    <source>
        <dbReference type="Google" id="ProtNLM"/>
    </source>
</evidence>
<sequence length="154" mass="17430">MTGQKEEESTGSRRAAVVMAMVNCSSCWFGVCTVIERREREPRLARIDCRQMKRDSSTSSVNGRRRSMGTPIWAHDRKRYSVERRGTTMVNLAEDCHSGFDGVCDCRLGGEIVGLVDNGENRHGLRWLSWDGDDFCVNQAYMKAWSEVKETGEA</sequence>